<dbReference type="PANTHER" id="PTHR35936">
    <property type="entry name" value="MEMBRANE-BOUND LYTIC MUREIN TRANSGLYCOSYLASE F"/>
    <property type="match status" value="1"/>
</dbReference>
<feature type="domain" description="Solute-binding protein family 3/N-terminal" evidence="8">
    <location>
        <begin position="27"/>
        <end position="255"/>
    </location>
</feature>
<keyword evidence="3" id="KW-0813">Transport</keyword>
<feature type="signal peptide" evidence="7">
    <location>
        <begin position="1"/>
        <end position="22"/>
    </location>
</feature>
<evidence type="ECO:0000256" key="4">
    <source>
        <dbReference type="ARBA" id="ARBA00022729"/>
    </source>
</evidence>
<evidence type="ECO:0000313" key="10">
    <source>
        <dbReference type="Proteomes" id="UP001223802"/>
    </source>
</evidence>
<comment type="similarity">
    <text evidence="2 6">Belongs to the bacterial solute-binding protein 3 family.</text>
</comment>
<dbReference type="InterPro" id="IPR018313">
    <property type="entry name" value="SBP_3_CS"/>
</dbReference>
<dbReference type="KEGG" id="ope:PU634_08315"/>
<dbReference type="AlphaFoldDB" id="A0AA50QDS9"/>
<protein>
    <submittedName>
        <fullName evidence="9">ABC transporter substrate-binding protein</fullName>
    </submittedName>
</protein>
<dbReference type="GO" id="GO:0030288">
    <property type="term" value="C:outer membrane-bounded periplasmic space"/>
    <property type="evidence" value="ECO:0007669"/>
    <property type="project" value="InterPro"/>
</dbReference>
<keyword evidence="10" id="KW-1185">Reference proteome</keyword>
<dbReference type="Gene3D" id="3.40.190.10">
    <property type="entry name" value="Periplasmic binding protein-like II"/>
    <property type="match status" value="2"/>
</dbReference>
<evidence type="ECO:0000256" key="6">
    <source>
        <dbReference type="RuleBase" id="RU003744"/>
    </source>
</evidence>
<dbReference type="SMART" id="SM00062">
    <property type="entry name" value="PBPb"/>
    <property type="match status" value="1"/>
</dbReference>
<gene>
    <name evidence="9" type="ORF">PU634_08315</name>
</gene>
<organism evidence="9 10">
    <name type="scientific">Oceanimonas pelagia</name>
    <dbReference type="NCBI Taxonomy" id="3028314"/>
    <lineage>
        <taxon>Bacteria</taxon>
        <taxon>Pseudomonadati</taxon>
        <taxon>Pseudomonadota</taxon>
        <taxon>Gammaproteobacteria</taxon>
        <taxon>Aeromonadales</taxon>
        <taxon>Aeromonadaceae</taxon>
        <taxon>Oceanimonas</taxon>
    </lineage>
</organism>
<dbReference type="CDD" id="cd13703">
    <property type="entry name" value="PBP2_HisJ_LAO"/>
    <property type="match status" value="1"/>
</dbReference>
<dbReference type="Proteomes" id="UP001223802">
    <property type="component" value="Chromosome"/>
</dbReference>
<evidence type="ECO:0000256" key="3">
    <source>
        <dbReference type="ARBA" id="ARBA00022448"/>
    </source>
</evidence>
<dbReference type="InterPro" id="IPR001638">
    <property type="entry name" value="Solute-binding_3/MltF_N"/>
</dbReference>
<evidence type="ECO:0000256" key="2">
    <source>
        <dbReference type="ARBA" id="ARBA00010333"/>
    </source>
</evidence>
<accession>A0AA50QDS9</accession>
<dbReference type="InterPro" id="IPR005768">
    <property type="entry name" value="Lys_Arg_Orn-bd"/>
</dbReference>
<sequence>MRKTTVLFAAGLSLLAMSSASARDWSQIRVAVEGAYPPFSSTTESGEVTGFDIDIANALCEQMQAKCELISQDWDGMIPGLLARKFDAIIASMSITEERKRKVDFTHKYYQIPAIFVGASGTDLTLSPEGLSGKTVGVQRATTHDKYISDNFGGDVDIKRYGSQDEAYLDLSAGRLDLLLVNELAVRQGFLDLDAGKGFSQVGEPVTDPRWYGEGVGIAVRKQDQTLKQKLNDAIKAIRANGRYREINDRYFPVDIFGPELP</sequence>
<dbReference type="EMBL" id="CP118224">
    <property type="protein sequence ID" value="WMC12446.1"/>
    <property type="molecule type" value="Genomic_DNA"/>
</dbReference>
<evidence type="ECO:0000256" key="5">
    <source>
        <dbReference type="ARBA" id="ARBA00022764"/>
    </source>
</evidence>
<keyword evidence="4 7" id="KW-0732">Signal</keyword>
<dbReference type="PANTHER" id="PTHR35936:SF17">
    <property type="entry name" value="ARGININE-BINDING EXTRACELLULAR PROTEIN ARTP"/>
    <property type="match status" value="1"/>
</dbReference>
<comment type="subcellular location">
    <subcellularLocation>
        <location evidence="1">Periplasm</location>
    </subcellularLocation>
</comment>
<feature type="chain" id="PRO_5041320804" evidence="7">
    <location>
        <begin position="23"/>
        <end position="262"/>
    </location>
</feature>
<evidence type="ECO:0000259" key="8">
    <source>
        <dbReference type="SMART" id="SM00062"/>
    </source>
</evidence>
<dbReference type="Pfam" id="PF00497">
    <property type="entry name" value="SBP_bac_3"/>
    <property type="match status" value="1"/>
</dbReference>
<evidence type="ECO:0000313" key="9">
    <source>
        <dbReference type="EMBL" id="WMC12446.1"/>
    </source>
</evidence>
<proteinExistence type="inferred from homology"/>
<dbReference type="PROSITE" id="PS01039">
    <property type="entry name" value="SBP_BACTERIAL_3"/>
    <property type="match status" value="1"/>
</dbReference>
<evidence type="ECO:0000256" key="7">
    <source>
        <dbReference type="SAM" id="SignalP"/>
    </source>
</evidence>
<name>A0AA50QDS9_9GAMM</name>
<dbReference type="NCBIfam" id="TIGR01096">
    <property type="entry name" value="3A0103s03R"/>
    <property type="match status" value="1"/>
</dbReference>
<dbReference type="SUPFAM" id="SSF53850">
    <property type="entry name" value="Periplasmic binding protein-like II"/>
    <property type="match status" value="1"/>
</dbReference>
<reference evidence="9 10" key="1">
    <citation type="submission" date="2023-02" db="EMBL/GenBank/DDBJ databases">
        <title>Complete genome sequence of a novel bacterium Oceanimonas sp. NTOU-MSR1 isolated from marine coast sediment.</title>
        <authorList>
            <person name="Yang H.-T."/>
            <person name="Chen Y.-L."/>
            <person name="Ho Y.-N."/>
        </authorList>
    </citation>
    <scope>NUCLEOTIDE SEQUENCE [LARGE SCALE GENOMIC DNA]</scope>
    <source>
        <strain evidence="9 10">NTOU-MSR1</strain>
    </source>
</reference>
<evidence type="ECO:0000256" key="1">
    <source>
        <dbReference type="ARBA" id="ARBA00004418"/>
    </source>
</evidence>
<keyword evidence="5" id="KW-0574">Periplasm</keyword>